<gene>
    <name evidence="2" type="ORF">IAC59_05230</name>
</gene>
<evidence type="ECO:0000313" key="2">
    <source>
        <dbReference type="EMBL" id="HIU46640.1"/>
    </source>
</evidence>
<reference evidence="2" key="2">
    <citation type="journal article" date="2021" name="PeerJ">
        <title>Extensive microbial diversity within the chicken gut microbiome revealed by metagenomics and culture.</title>
        <authorList>
            <person name="Gilroy R."/>
            <person name="Ravi A."/>
            <person name="Getino M."/>
            <person name="Pursley I."/>
            <person name="Horton D.L."/>
            <person name="Alikhan N.F."/>
            <person name="Baker D."/>
            <person name="Gharbi K."/>
            <person name="Hall N."/>
            <person name="Watson M."/>
            <person name="Adriaenssens E.M."/>
            <person name="Foster-Nyarko E."/>
            <person name="Jarju S."/>
            <person name="Secka A."/>
            <person name="Antonio M."/>
            <person name="Oren A."/>
            <person name="Chaudhuri R.R."/>
            <person name="La Ragione R."/>
            <person name="Hildebrand F."/>
            <person name="Pallen M.J."/>
        </authorList>
    </citation>
    <scope>NUCLEOTIDE SEQUENCE</scope>
    <source>
        <strain evidence="2">ChiSxjej2B14-8506</strain>
    </source>
</reference>
<reference evidence="2" key="1">
    <citation type="submission" date="2020-10" db="EMBL/GenBank/DDBJ databases">
        <authorList>
            <person name="Gilroy R."/>
        </authorList>
    </citation>
    <scope>NUCLEOTIDE SEQUENCE</scope>
    <source>
        <strain evidence="2">ChiSxjej2B14-8506</strain>
    </source>
</reference>
<dbReference type="Pfam" id="PF11823">
    <property type="entry name" value="Se_S_carrier"/>
    <property type="match status" value="1"/>
</dbReference>
<name>A0A9D1S4H0_9FIRM</name>
<feature type="domain" description="Putative Se/S carrier protein-like" evidence="1">
    <location>
        <begin position="7"/>
        <end position="63"/>
    </location>
</feature>
<organism evidence="2 3">
    <name type="scientific">Candidatus Fimadaptatus faecigallinarum</name>
    <dbReference type="NCBI Taxonomy" id="2840814"/>
    <lineage>
        <taxon>Bacteria</taxon>
        <taxon>Bacillati</taxon>
        <taxon>Bacillota</taxon>
        <taxon>Clostridia</taxon>
        <taxon>Eubacteriales</taxon>
        <taxon>Candidatus Fimadaptatus</taxon>
    </lineage>
</organism>
<dbReference type="InterPro" id="IPR021778">
    <property type="entry name" value="Se/S_carrier-like"/>
</dbReference>
<dbReference type="AlphaFoldDB" id="A0A9D1S4H0"/>
<accession>A0A9D1S4H0</accession>
<evidence type="ECO:0000313" key="3">
    <source>
        <dbReference type="Proteomes" id="UP000824123"/>
    </source>
</evidence>
<dbReference type="EMBL" id="DVNK01000034">
    <property type="protein sequence ID" value="HIU46640.1"/>
    <property type="molecule type" value="Genomic_DNA"/>
</dbReference>
<proteinExistence type="predicted"/>
<dbReference type="Proteomes" id="UP000824123">
    <property type="component" value="Unassembled WGS sequence"/>
</dbReference>
<sequence>MDNAIAIASFRSRQQVMNFESQLKRAGIRAEVVSTPRDIAVGCGLSVKFDMADLSRVKELCRAVPPQNMIGIYRADRGDGGRFKVRFTPVAGARGY</sequence>
<comment type="caution">
    <text evidence="2">The sequence shown here is derived from an EMBL/GenBank/DDBJ whole genome shotgun (WGS) entry which is preliminary data.</text>
</comment>
<protein>
    <submittedName>
        <fullName evidence="2">DUF3343 domain-containing protein</fullName>
    </submittedName>
</protein>
<evidence type="ECO:0000259" key="1">
    <source>
        <dbReference type="Pfam" id="PF11823"/>
    </source>
</evidence>